<feature type="non-terminal residue" evidence="2">
    <location>
        <position position="182"/>
    </location>
</feature>
<dbReference type="OrthoDB" id="269405at2759"/>
<dbReference type="PANTHER" id="PTHR21373:SF0">
    <property type="entry name" value="N-ALPHA-ACETYLTRANSFERASE 35, NATC AUXILIARY SUBUNIT"/>
    <property type="match status" value="1"/>
</dbReference>
<gene>
    <name evidence="2" type="ORF">BLA29_011894</name>
</gene>
<evidence type="ECO:0000259" key="1">
    <source>
        <dbReference type="Pfam" id="PF04112"/>
    </source>
</evidence>
<dbReference type="Pfam" id="PF04112">
    <property type="entry name" value="Mak10"/>
    <property type="match status" value="2"/>
</dbReference>
<dbReference type="Proteomes" id="UP000194236">
    <property type="component" value="Unassembled WGS sequence"/>
</dbReference>
<proteinExistence type="predicted"/>
<dbReference type="InterPro" id="IPR057983">
    <property type="entry name" value="NAA35-like_N"/>
</dbReference>
<comment type="caution">
    <text evidence="2">The sequence shown here is derived from an EMBL/GenBank/DDBJ whole genome shotgun (WGS) entry which is preliminary data.</text>
</comment>
<protein>
    <recommendedName>
        <fullName evidence="1">NAA35-like N-terminal domain-containing protein</fullName>
    </recommendedName>
</protein>
<sequence length="182" mass="21007">MFSLYDAMAAIELMDPKMDAGMMGNKNKKIGKFEDMINEKLIKIDSFTIEELIGIIDDTFSCLVTWMNGHSLAQTMFINVFLHNPKLICDKTLKTFCLTMLKIVDMINNFIGRASVYEEEDFQSKTYGFDLANNVNISKILPMLKVIEDEIRTEIEKSPVNDNHDDDRQMKCEALLIRIRFT</sequence>
<dbReference type="PANTHER" id="PTHR21373">
    <property type="entry name" value="GLUCOSE REPRESSIBLE PROTEIN MAK10"/>
    <property type="match status" value="1"/>
</dbReference>
<dbReference type="GO" id="GO:0031417">
    <property type="term" value="C:NatC complex"/>
    <property type="evidence" value="ECO:0007669"/>
    <property type="project" value="InterPro"/>
</dbReference>
<dbReference type="AlphaFoldDB" id="A0A1Y3AS31"/>
<organism evidence="2 3">
    <name type="scientific">Euroglyphus maynei</name>
    <name type="common">Mayne's house dust mite</name>
    <dbReference type="NCBI Taxonomy" id="6958"/>
    <lineage>
        <taxon>Eukaryota</taxon>
        <taxon>Metazoa</taxon>
        <taxon>Ecdysozoa</taxon>
        <taxon>Arthropoda</taxon>
        <taxon>Chelicerata</taxon>
        <taxon>Arachnida</taxon>
        <taxon>Acari</taxon>
        <taxon>Acariformes</taxon>
        <taxon>Sarcoptiformes</taxon>
        <taxon>Astigmata</taxon>
        <taxon>Psoroptidia</taxon>
        <taxon>Analgoidea</taxon>
        <taxon>Pyroglyphidae</taxon>
        <taxon>Pyroglyphinae</taxon>
        <taxon>Euroglyphus</taxon>
    </lineage>
</organism>
<evidence type="ECO:0000313" key="2">
    <source>
        <dbReference type="EMBL" id="OTF70453.1"/>
    </source>
</evidence>
<keyword evidence="3" id="KW-1185">Reference proteome</keyword>
<feature type="domain" description="NAA35-like N-terminal" evidence="1">
    <location>
        <begin position="87"/>
        <end position="140"/>
    </location>
</feature>
<dbReference type="EMBL" id="MUJZ01065703">
    <property type="protein sequence ID" value="OTF70453.1"/>
    <property type="molecule type" value="Genomic_DNA"/>
</dbReference>
<reference evidence="2 3" key="1">
    <citation type="submission" date="2017-03" db="EMBL/GenBank/DDBJ databases">
        <title>Genome Survey of Euroglyphus maynei.</title>
        <authorList>
            <person name="Arlian L.G."/>
            <person name="Morgan M.S."/>
            <person name="Rider S.D."/>
        </authorList>
    </citation>
    <scope>NUCLEOTIDE SEQUENCE [LARGE SCALE GENOMIC DNA]</scope>
    <source>
        <strain evidence="2">Arlian Lab</strain>
        <tissue evidence="2">Whole body</tissue>
    </source>
</reference>
<accession>A0A1Y3AS31</accession>
<evidence type="ECO:0000313" key="3">
    <source>
        <dbReference type="Proteomes" id="UP000194236"/>
    </source>
</evidence>
<name>A0A1Y3AS31_EURMA</name>
<feature type="domain" description="NAA35-like N-terminal" evidence="1">
    <location>
        <begin position="2"/>
        <end position="86"/>
    </location>
</feature>
<dbReference type="InterPro" id="IPR007244">
    <property type="entry name" value="Naa35_N"/>
</dbReference>